<evidence type="ECO:0000313" key="2">
    <source>
        <dbReference type="Proteomes" id="UP001056120"/>
    </source>
</evidence>
<reference evidence="2" key="1">
    <citation type="journal article" date="2022" name="Mol. Ecol. Resour.">
        <title>The genomes of chicory, endive, great burdock and yacon provide insights into Asteraceae palaeo-polyploidization history and plant inulin production.</title>
        <authorList>
            <person name="Fan W."/>
            <person name="Wang S."/>
            <person name="Wang H."/>
            <person name="Wang A."/>
            <person name="Jiang F."/>
            <person name="Liu H."/>
            <person name="Zhao H."/>
            <person name="Xu D."/>
            <person name="Zhang Y."/>
        </authorList>
    </citation>
    <scope>NUCLEOTIDE SEQUENCE [LARGE SCALE GENOMIC DNA]</scope>
    <source>
        <strain evidence="2">cv. Yunnan</strain>
    </source>
</reference>
<protein>
    <submittedName>
        <fullName evidence="1">Uncharacterized protein</fullName>
    </submittedName>
</protein>
<reference evidence="1 2" key="2">
    <citation type="journal article" date="2022" name="Mol. Ecol. Resour.">
        <title>The genomes of chicory, endive, great burdock and yacon provide insights into Asteraceae paleo-polyploidization history and plant inulin production.</title>
        <authorList>
            <person name="Fan W."/>
            <person name="Wang S."/>
            <person name="Wang H."/>
            <person name="Wang A."/>
            <person name="Jiang F."/>
            <person name="Liu H."/>
            <person name="Zhao H."/>
            <person name="Xu D."/>
            <person name="Zhang Y."/>
        </authorList>
    </citation>
    <scope>NUCLEOTIDE SEQUENCE [LARGE SCALE GENOMIC DNA]</scope>
    <source>
        <strain evidence="2">cv. Yunnan</strain>
        <tissue evidence="1">Leaves</tissue>
    </source>
</reference>
<proteinExistence type="predicted"/>
<name>A0ACB9ARE7_9ASTR</name>
<dbReference type="Proteomes" id="UP001056120">
    <property type="component" value="Linkage Group LG24"/>
</dbReference>
<comment type="caution">
    <text evidence="1">The sequence shown here is derived from an EMBL/GenBank/DDBJ whole genome shotgun (WGS) entry which is preliminary data.</text>
</comment>
<organism evidence="1 2">
    <name type="scientific">Smallanthus sonchifolius</name>
    <dbReference type="NCBI Taxonomy" id="185202"/>
    <lineage>
        <taxon>Eukaryota</taxon>
        <taxon>Viridiplantae</taxon>
        <taxon>Streptophyta</taxon>
        <taxon>Embryophyta</taxon>
        <taxon>Tracheophyta</taxon>
        <taxon>Spermatophyta</taxon>
        <taxon>Magnoliopsida</taxon>
        <taxon>eudicotyledons</taxon>
        <taxon>Gunneridae</taxon>
        <taxon>Pentapetalae</taxon>
        <taxon>asterids</taxon>
        <taxon>campanulids</taxon>
        <taxon>Asterales</taxon>
        <taxon>Asteraceae</taxon>
        <taxon>Asteroideae</taxon>
        <taxon>Heliantheae alliance</taxon>
        <taxon>Millerieae</taxon>
        <taxon>Smallanthus</taxon>
    </lineage>
</organism>
<accession>A0ACB9ARE7</accession>
<dbReference type="EMBL" id="CM042041">
    <property type="protein sequence ID" value="KAI3712408.1"/>
    <property type="molecule type" value="Genomic_DNA"/>
</dbReference>
<keyword evidence="2" id="KW-1185">Reference proteome</keyword>
<sequence length="121" mass="14101">MSRVPYPARLLRHKYAREYDNFLNMFKQLKVNLPFIEVLQQRPKYAKFLKDLLSNKKKLVEVLKVYLSERCSTVVQNRLPEKLADPVHFIILCLFGSLPMNHALADLGASINLMPYSIYSS</sequence>
<gene>
    <name evidence="1" type="ORF">L1987_70964</name>
</gene>
<evidence type="ECO:0000313" key="1">
    <source>
        <dbReference type="EMBL" id="KAI3712408.1"/>
    </source>
</evidence>